<name>A0A1E7EJF1_9STRA</name>
<keyword evidence="3" id="KW-1185">Reference proteome</keyword>
<evidence type="ECO:0000256" key="1">
    <source>
        <dbReference type="SAM" id="MobiDB-lite"/>
    </source>
</evidence>
<evidence type="ECO:0000313" key="3">
    <source>
        <dbReference type="Proteomes" id="UP000095751"/>
    </source>
</evidence>
<feature type="compositionally biased region" description="Polar residues" evidence="1">
    <location>
        <begin position="227"/>
        <end position="248"/>
    </location>
</feature>
<feature type="compositionally biased region" description="Polar residues" evidence="1">
    <location>
        <begin position="95"/>
        <end position="104"/>
    </location>
</feature>
<sequence>MITSRIIPTTTTVLRQNNSNRFIRKRNAVGSTTTLTNSNNGINNHNAFSISPRRYFFSKRKRSGRNKGSLRSRIERKLLEKELASENTTTTTTTKLSSYATNKNPHPLKPRSEIMRYIDPWYDLATLCSKKNQEDILIDKVDSATRIYGVVAALMCSLSAALLAVDFPSIYNESDDDNYNNGDYDNNDCAEDNEDVNWKVSGHAGNYNQNRRHHHQQQQQRNHQQHSYSNNALQGPTVDQNPGGSTLQRNQTFIGHVIHDYYNNRHYHPDIEYALRINHAGRSIIEGSAGIDGQYFPDS</sequence>
<dbReference type="Proteomes" id="UP000095751">
    <property type="component" value="Unassembled WGS sequence"/>
</dbReference>
<gene>
    <name evidence="2" type="ORF">FRACYDRAFT_256815</name>
</gene>
<dbReference type="AlphaFoldDB" id="A0A1E7EJF1"/>
<organism evidence="2 3">
    <name type="scientific">Fragilariopsis cylindrus CCMP1102</name>
    <dbReference type="NCBI Taxonomy" id="635003"/>
    <lineage>
        <taxon>Eukaryota</taxon>
        <taxon>Sar</taxon>
        <taxon>Stramenopiles</taxon>
        <taxon>Ochrophyta</taxon>
        <taxon>Bacillariophyta</taxon>
        <taxon>Bacillariophyceae</taxon>
        <taxon>Bacillariophycidae</taxon>
        <taxon>Bacillariales</taxon>
        <taxon>Bacillariaceae</taxon>
        <taxon>Fragilariopsis</taxon>
    </lineage>
</organism>
<feature type="region of interest" description="Disordered" evidence="1">
    <location>
        <begin position="174"/>
        <end position="193"/>
    </location>
</feature>
<dbReference type="InParanoid" id="A0A1E7EJF1"/>
<feature type="compositionally biased region" description="Low complexity" evidence="1">
    <location>
        <begin position="217"/>
        <end position="226"/>
    </location>
</feature>
<dbReference type="EMBL" id="KV784433">
    <property type="protein sequence ID" value="OEU06026.1"/>
    <property type="molecule type" value="Genomic_DNA"/>
</dbReference>
<feature type="region of interest" description="Disordered" evidence="1">
    <location>
        <begin position="84"/>
        <end position="107"/>
    </location>
</feature>
<dbReference type="KEGG" id="fcy:FRACYDRAFT_256815"/>
<accession>A0A1E7EJF1</accession>
<feature type="region of interest" description="Disordered" evidence="1">
    <location>
        <begin position="199"/>
        <end position="248"/>
    </location>
</feature>
<proteinExistence type="predicted"/>
<reference evidence="2 3" key="1">
    <citation type="submission" date="2016-09" db="EMBL/GenBank/DDBJ databases">
        <title>Extensive genetic diversity and differential bi-allelic expression allows diatom success in the polar Southern Ocean.</title>
        <authorList>
            <consortium name="DOE Joint Genome Institute"/>
            <person name="Mock T."/>
            <person name="Otillar R.P."/>
            <person name="Strauss J."/>
            <person name="Dupont C."/>
            <person name="Frickenhaus S."/>
            <person name="Maumus F."/>
            <person name="Mcmullan M."/>
            <person name="Sanges R."/>
            <person name="Schmutz J."/>
            <person name="Toseland A."/>
            <person name="Valas R."/>
            <person name="Veluchamy A."/>
            <person name="Ward B.J."/>
            <person name="Allen A."/>
            <person name="Barry K."/>
            <person name="Falciatore A."/>
            <person name="Ferrante M."/>
            <person name="Fortunato A.E."/>
            <person name="Gloeckner G."/>
            <person name="Gruber A."/>
            <person name="Hipkin R."/>
            <person name="Janech M."/>
            <person name="Kroth P."/>
            <person name="Leese F."/>
            <person name="Lindquist E."/>
            <person name="Lyon B.R."/>
            <person name="Martin J."/>
            <person name="Mayer C."/>
            <person name="Parker M."/>
            <person name="Quesneville H."/>
            <person name="Raymond J."/>
            <person name="Uhlig C."/>
            <person name="Valentin K.U."/>
            <person name="Worden A.Z."/>
            <person name="Armbrust E.V."/>
            <person name="Bowler C."/>
            <person name="Green B."/>
            <person name="Moulton V."/>
            <person name="Van Oosterhout C."/>
            <person name="Grigoriev I."/>
        </authorList>
    </citation>
    <scope>NUCLEOTIDE SEQUENCE [LARGE SCALE GENOMIC DNA]</scope>
    <source>
        <strain evidence="2 3">CCMP1102</strain>
    </source>
</reference>
<protein>
    <submittedName>
        <fullName evidence="2">Uncharacterized protein</fullName>
    </submittedName>
</protein>
<evidence type="ECO:0000313" key="2">
    <source>
        <dbReference type="EMBL" id="OEU06026.1"/>
    </source>
</evidence>